<dbReference type="PROSITE" id="PS51747">
    <property type="entry name" value="CYT_DCMP_DEAMINASES_2"/>
    <property type="match status" value="1"/>
</dbReference>
<feature type="binding site" evidence="14">
    <location>
        <position position="198"/>
    </location>
    <ligand>
        <name>substrate</name>
    </ligand>
</feature>
<dbReference type="EC" id="1.1.1.193" evidence="12"/>
<feature type="binding site" evidence="14">
    <location>
        <position position="221"/>
    </location>
    <ligand>
        <name>NADP(+)</name>
        <dbReference type="ChEBI" id="CHEBI:58349"/>
    </ligand>
</feature>
<dbReference type="InterPro" id="IPR004794">
    <property type="entry name" value="Eubact_RibD"/>
</dbReference>
<keyword evidence="7 12" id="KW-0479">Metal-binding</keyword>
<dbReference type="GO" id="GO:0008703">
    <property type="term" value="F:5-amino-6-(5-phosphoribosylamino)uracil reductase activity"/>
    <property type="evidence" value="ECO:0007669"/>
    <property type="project" value="UniProtKB-EC"/>
</dbReference>
<evidence type="ECO:0000256" key="5">
    <source>
        <dbReference type="ARBA" id="ARBA00007417"/>
    </source>
</evidence>
<dbReference type="GO" id="GO:0008835">
    <property type="term" value="F:diaminohydroxyphosphoribosylaminopyrimidine deaminase activity"/>
    <property type="evidence" value="ECO:0007669"/>
    <property type="project" value="UniProtKB-EC"/>
</dbReference>
<dbReference type="NCBIfam" id="TIGR00326">
    <property type="entry name" value="eubact_ribD"/>
    <property type="match status" value="1"/>
</dbReference>
<feature type="binding site" evidence="14">
    <location>
        <position position="214"/>
    </location>
    <ligand>
        <name>NADP(+)</name>
        <dbReference type="ChEBI" id="CHEBI:58349"/>
    </ligand>
</feature>
<dbReference type="GO" id="GO:0008270">
    <property type="term" value="F:zinc ion binding"/>
    <property type="evidence" value="ECO:0007669"/>
    <property type="project" value="InterPro"/>
</dbReference>
<comment type="similarity">
    <text evidence="4 12">In the N-terminal section; belongs to the cytidine and deoxycytidylate deaminase family.</text>
</comment>
<feature type="domain" description="CMP/dCMP-type deaminase" evidence="16">
    <location>
        <begin position="11"/>
        <end position="137"/>
    </location>
</feature>
<keyword evidence="9 12" id="KW-0521">NADP</keyword>
<protein>
    <recommendedName>
        <fullName evidence="12">Riboflavin biosynthesis protein RibD</fullName>
    </recommendedName>
    <domain>
        <recommendedName>
            <fullName evidence="12">Diaminohydroxyphosphoribosylaminopyrimidine deaminase</fullName>
            <shortName evidence="12">DRAP deaminase</shortName>
            <ecNumber evidence="12">3.5.4.26</ecNumber>
        </recommendedName>
        <alternativeName>
            <fullName evidence="12">Riboflavin-specific deaminase</fullName>
        </alternativeName>
    </domain>
    <domain>
        <recommendedName>
            <fullName evidence="12">5-amino-6-(5-phosphoribosylamino)uracil reductase</fullName>
            <ecNumber evidence="12">1.1.1.193</ecNumber>
        </recommendedName>
        <alternativeName>
            <fullName evidence="12">HTP reductase</fullName>
        </alternativeName>
    </domain>
</protein>
<evidence type="ECO:0000256" key="9">
    <source>
        <dbReference type="ARBA" id="ARBA00022857"/>
    </source>
</evidence>
<comment type="pathway">
    <text evidence="3 12">Cofactor biosynthesis; riboflavin biosynthesis; 5-amino-6-(D-ribitylamino)uracil from GTP: step 3/4.</text>
</comment>
<feature type="active site" description="Proton donor" evidence="13">
    <location>
        <position position="66"/>
    </location>
</feature>
<comment type="cofactor">
    <cofactor evidence="12 15">
        <name>Zn(2+)</name>
        <dbReference type="ChEBI" id="CHEBI:29105"/>
    </cofactor>
    <text evidence="12 15">Binds 1 zinc ion.</text>
</comment>
<keyword evidence="10 12" id="KW-0560">Oxidoreductase</keyword>
<evidence type="ECO:0000256" key="4">
    <source>
        <dbReference type="ARBA" id="ARBA00005259"/>
    </source>
</evidence>
<evidence type="ECO:0000256" key="12">
    <source>
        <dbReference type="PIRNR" id="PIRNR006769"/>
    </source>
</evidence>
<evidence type="ECO:0000256" key="6">
    <source>
        <dbReference type="ARBA" id="ARBA00022619"/>
    </source>
</evidence>
<dbReference type="SUPFAM" id="SSF53597">
    <property type="entry name" value="Dihydrofolate reductase-like"/>
    <property type="match status" value="1"/>
</dbReference>
<dbReference type="InterPro" id="IPR016192">
    <property type="entry name" value="APOBEC/CMP_deaminase_Zn-bd"/>
</dbReference>
<dbReference type="PROSITE" id="PS00903">
    <property type="entry name" value="CYT_DCMP_DEAMINASES_1"/>
    <property type="match status" value="1"/>
</dbReference>
<comment type="similarity">
    <text evidence="5 12">In the C-terminal section; belongs to the HTP reductase family.</text>
</comment>
<dbReference type="EC" id="3.5.4.26" evidence="12"/>
<evidence type="ECO:0000256" key="7">
    <source>
        <dbReference type="ARBA" id="ARBA00022723"/>
    </source>
</evidence>
<evidence type="ECO:0000256" key="13">
    <source>
        <dbReference type="PIRSR" id="PIRSR006769-1"/>
    </source>
</evidence>
<dbReference type="Gene3D" id="3.40.140.10">
    <property type="entry name" value="Cytidine Deaminase, domain 2"/>
    <property type="match status" value="1"/>
</dbReference>
<evidence type="ECO:0000256" key="15">
    <source>
        <dbReference type="PIRSR" id="PIRSR006769-3"/>
    </source>
</evidence>
<comment type="function">
    <text evidence="1 12">Converts 2,5-diamino-6-(ribosylamino)-4(3h)-pyrimidinone 5'-phosphate into 5-amino-6-(ribosylamino)-2,4(1h,3h)-pyrimidinedione 5'-phosphate.</text>
</comment>
<reference evidence="17 18" key="1">
    <citation type="submission" date="2020-08" db="EMBL/GenBank/DDBJ databases">
        <title>Genomic Encyclopedia of Type Strains, Phase IV (KMG-IV): sequencing the most valuable type-strain genomes for metagenomic binning, comparative biology and taxonomic classification.</title>
        <authorList>
            <person name="Goeker M."/>
        </authorList>
    </citation>
    <scope>NUCLEOTIDE SEQUENCE [LARGE SCALE GENOMIC DNA]</scope>
    <source>
        <strain evidence="17 18">DSM 28760</strain>
    </source>
</reference>
<evidence type="ECO:0000256" key="2">
    <source>
        <dbReference type="ARBA" id="ARBA00004882"/>
    </source>
</evidence>
<evidence type="ECO:0000256" key="1">
    <source>
        <dbReference type="ARBA" id="ARBA00002151"/>
    </source>
</evidence>
<dbReference type="GO" id="GO:0009231">
    <property type="term" value="P:riboflavin biosynthetic process"/>
    <property type="evidence" value="ECO:0007669"/>
    <property type="project" value="UniProtKB-UniPathway"/>
</dbReference>
<feature type="binding site" evidence="14">
    <location>
        <position position="210"/>
    </location>
    <ligand>
        <name>NADP(+)</name>
        <dbReference type="ChEBI" id="CHEBI:58349"/>
    </ligand>
</feature>
<feature type="binding site" evidence="15">
    <location>
        <position position="89"/>
    </location>
    <ligand>
        <name>Zn(2+)</name>
        <dbReference type="ChEBI" id="CHEBI:29105"/>
        <note>catalytic</note>
    </ligand>
</feature>
<dbReference type="InterPro" id="IPR002734">
    <property type="entry name" value="RibDG_C"/>
</dbReference>
<comment type="caution">
    <text evidence="17">The sequence shown here is derived from an EMBL/GenBank/DDBJ whole genome shotgun (WGS) entry which is preliminary data.</text>
</comment>
<keyword evidence="18" id="KW-1185">Reference proteome</keyword>
<evidence type="ECO:0000256" key="14">
    <source>
        <dbReference type="PIRSR" id="PIRSR006769-2"/>
    </source>
</evidence>
<comment type="catalytic activity">
    <reaction evidence="12">
        <text>2,5-diamino-6-hydroxy-4-(5-phosphoribosylamino)-pyrimidine + H2O + H(+) = 5-amino-6-(5-phospho-D-ribosylamino)uracil + NH4(+)</text>
        <dbReference type="Rhea" id="RHEA:21868"/>
        <dbReference type="ChEBI" id="CHEBI:15377"/>
        <dbReference type="ChEBI" id="CHEBI:15378"/>
        <dbReference type="ChEBI" id="CHEBI:28938"/>
        <dbReference type="ChEBI" id="CHEBI:58453"/>
        <dbReference type="ChEBI" id="CHEBI:58614"/>
        <dbReference type="EC" id="3.5.4.26"/>
    </reaction>
</comment>
<keyword evidence="6 12" id="KW-0686">Riboflavin biosynthesis</keyword>
<organism evidence="17 18">
    <name type="scientific">Pseudochelatococcus contaminans</name>
    <dbReference type="NCBI Taxonomy" id="1538103"/>
    <lineage>
        <taxon>Bacteria</taxon>
        <taxon>Pseudomonadati</taxon>
        <taxon>Pseudomonadota</taxon>
        <taxon>Alphaproteobacteria</taxon>
        <taxon>Hyphomicrobiales</taxon>
        <taxon>Chelatococcaceae</taxon>
        <taxon>Pseudochelatococcus</taxon>
    </lineage>
</organism>
<feature type="binding site" evidence="15">
    <location>
        <position position="98"/>
    </location>
    <ligand>
        <name>Zn(2+)</name>
        <dbReference type="ChEBI" id="CHEBI:29105"/>
        <note>catalytic</note>
    </ligand>
</feature>
<evidence type="ECO:0000256" key="11">
    <source>
        <dbReference type="ARBA" id="ARBA00023268"/>
    </source>
</evidence>
<dbReference type="SUPFAM" id="SSF53927">
    <property type="entry name" value="Cytidine deaminase-like"/>
    <property type="match status" value="1"/>
</dbReference>
<comment type="catalytic activity">
    <reaction evidence="12">
        <text>5-amino-6-(5-phospho-D-ribitylamino)uracil + NADP(+) = 5-amino-6-(5-phospho-D-ribosylamino)uracil + NADPH + H(+)</text>
        <dbReference type="Rhea" id="RHEA:17845"/>
        <dbReference type="ChEBI" id="CHEBI:15378"/>
        <dbReference type="ChEBI" id="CHEBI:57783"/>
        <dbReference type="ChEBI" id="CHEBI:58349"/>
        <dbReference type="ChEBI" id="CHEBI:58421"/>
        <dbReference type="ChEBI" id="CHEBI:58453"/>
        <dbReference type="EC" id="1.1.1.193"/>
    </reaction>
</comment>
<name>A0A7W5Z579_9HYPH</name>
<dbReference type="InterPro" id="IPR024072">
    <property type="entry name" value="DHFR-like_dom_sf"/>
</dbReference>
<evidence type="ECO:0000259" key="16">
    <source>
        <dbReference type="PROSITE" id="PS51747"/>
    </source>
</evidence>
<dbReference type="RefSeq" id="WP_246374978.1">
    <property type="nucleotide sequence ID" value="NZ_JACICC010000005.1"/>
</dbReference>
<proteinExistence type="inferred from homology"/>
<dbReference type="PANTHER" id="PTHR38011:SF7">
    <property type="entry name" value="2,5-DIAMINO-6-RIBOSYLAMINO-4(3H)-PYRIMIDINONE 5'-PHOSPHATE REDUCTASE"/>
    <property type="match status" value="1"/>
</dbReference>
<dbReference type="Gene3D" id="3.40.430.10">
    <property type="entry name" value="Dihydrofolate Reductase, subunit A"/>
    <property type="match status" value="1"/>
</dbReference>
<evidence type="ECO:0000256" key="8">
    <source>
        <dbReference type="ARBA" id="ARBA00022833"/>
    </source>
</evidence>
<dbReference type="UniPathway" id="UPA00275">
    <property type="reaction ID" value="UER00401"/>
</dbReference>
<comment type="pathway">
    <text evidence="2 12">Cofactor biosynthesis; riboflavin biosynthesis; 5-amino-6-(D-ribitylamino)uracil from GTP: step 2/4.</text>
</comment>
<dbReference type="AlphaFoldDB" id="A0A7W5Z579"/>
<dbReference type="InterPro" id="IPR002125">
    <property type="entry name" value="CMP_dCMP_dom"/>
</dbReference>
<dbReference type="PANTHER" id="PTHR38011">
    <property type="entry name" value="DIHYDROFOLATE REDUCTASE FAMILY PROTEIN (AFU_ORTHOLOGUE AFUA_8G06820)"/>
    <property type="match status" value="1"/>
</dbReference>
<dbReference type="EMBL" id="JACICC010000005">
    <property type="protein sequence ID" value="MBB3810313.1"/>
    <property type="molecule type" value="Genomic_DNA"/>
</dbReference>
<keyword evidence="11" id="KW-0511">Multifunctional enzyme</keyword>
<feature type="binding site" evidence="15">
    <location>
        <position position="64"/>
    </location>
    <ligand>
        <name>Zn(2+)</name>
        <dbReference type="ChEBI" id="CHEBI:29105"/>
        <note>catalytic</note>
    </ligand>
</feature>
<dbReference type="PIRSF" id="PIRSF006769">
    <property type="entry name" value="RibD"/>
    <property type="match status" value="1"/>
</dbReference>
<sequence>MMERARDRQSFHDQRFMREALALGWRQQGLTSPNPSVGVVIVGHEGDVPVILGRGATQSGGRPHGEPVALARAGEAARGATLYVTLEPCAHHGRAGPCCDAVIAAGVARVVSAKEDPDPRVAGQGHARMRAAGIQVDVGILAEEAARAHLGHVLRVTQGRPAITLKVARTADGFVASGSHDRLLITGQAANQRIHLLRAHEDAILVGLNTVLADDPLLTVRLPGMDNRSPIRVILDSKLQTPLMSRLVTGAREYPTWIVTTDTAPSAAEEALRHAGVDIIRVENTLDGRVSLPAALHTLAQRGIARVLAEGGPQLADALVESGLVDNIVLVTARGVRLSGAGATAGLGRTAGPELMAAVSDAARFRLWRRDIWGDDVCEEFERID</sequence>
<feature type="binding site" evidence="14">
    <location>
        <begin position="312"/>
        <end position="318"/>
    </location>
    <ligand>
        <name>NADP(+)</name>
        <dbReference type="ChEBI" id="CHEBI:58349"/>
    </ligand>
</feature>
<keyword evidence="12 17" id="KW-0378">Hydrolase</keyword>
<evidence type="ECO:0000256" key="10">
    <source>
        <dbReference type="ARBA" id="ARBA00023002"/>
    </source>
</evidence>
<evidence type="ECO:0000313" key="17">
    <source>
        <dbReference type="EMBL" id="MBB3810313.1"/>
    </source>
</evidence>
<keyword evidence="8 12" id="KW-0862">Zinc</keyword>
<dbReference type="InterPro" id="IPR050765">
    <property type="entry name" value="Riboflavin_Biosynth_HTPR"/>
</dbReference>
<dbReference type="Pfam" id="PF00383">
    <property type="entry name" value="dCMP_cyt_deam_1"/>
    <property type="match status" value="1"/>
</dbReference>
<feature type="binding site" evidence="14">
    <location>
        <position position="168"/>
    </location>
    <ligand>
        <name>NADP(+)</name>
        <dbReference type="ChEBI" id="CHEBI:58349"/>
    </ligand>
</feature>
<feature type="binding site" evidence="14">
    <location>
        <position position="310"/>
    </location>
    <ligand>
        <name>substrate</name>
    </ligand>
</feature>
<evidence type="ECO:0000313" key="18">
    <source>
        <dbReference type="Proteomes" id="UP000537592"/>
    </source>
</evidence>
<gene>
    <name evidence="17" type="ORF">FHS81_002409</name>
</gene>
<evidence type="ECO:0000256" key="3">
    <source>
        <dbReference type="ARBA" id="ARBA00004910"/>
    </source>
</evidence>
<dbReference type="Proteomes" id="UP000537592">
    <property type="component" value="Unassembled WGS sequence"/>
</dbReference>
<feature type="binding site" evidence="14">
    <location>
        <position position="237"/>
    </location>
    <ligand>
        <name>NADP(+)</name>
        <dbReference type="ChEBI" id="CHEBI:58349"/>
    </ligand>
</feature>
<accession>A0A7W5Z579</accession>
<feature type="binding site" evidence="14">
    <location>
        <position position="218"/>
    </location>
    <ligand>
        <name>substrate</name>
    </ligand>
</feature>
<dbReference type="InterPro" id="IPR016193">
    <property type="entry name" value="Cytidine_deaminase-like"/>
</dbReference>
<dbReference type="Pfam" id="PF01872">
    <property type="entry name" value="RibD_C"/>
    <property type="match status" value="1"/>
</dbReference>
<dbReference type="CDD" id="cd01284">
    <property type="entry name" value="Riboflavin_deaminase-reductase"/>
    <property type="match status" value="1"/>
</dbReference>